<protein>
    <submittedName>
        <fullName evidence="2">Uncharacterized protein</fullName>
    </submittedName>
</protein>
<organism evidence="2 3">
    <name type="scientific">Phlebiopsis gigantea (strain 11061_1 CR5-6)</name>
    <name type="common">White-rot fungus</name>
    <name type="synonym">Peniophora gigantea</name>
    <dbReference type="NCBI Taxonomy" id="745531"/>
    <lineage>
        <taxon>Eukaryota</taxon>
        <taxon>Fungi</taxon>
        <taxon>Dikarya</taxon>
        <taxon>Basidiomycota</taxon>
        <taxon>Agaricomycotina</taxon>
        <taxon>Agaricomycetes</taxon>
        <taxon>Polyporales</taxon>
        <taxon>Phanerochaetaceae</taxon>
        <taxon>Phlebiopsis</taxon>
    </lineage>
</organism>
<dbReference type="Proteomes" id="UP000053257">
    <property type="component" value="Unassembled WGS sequence"/>
</dbReference>
<dbReference type="HOGENOM" id="CLU_2559051_0_0_1"/>
<keyword evidence="1" id="KW-0812">Transmembrane</keyword>
<dbReference type="EMBL" id="KN840614">
    <property type="protein sequence ID" value="KIP03477.1"/>
    <property type="molecule type" value="Genomic_DNA"/>
</dbReference>
<reference evidence="2 3" key="1">
    <citation type="journal article" date="2014" name="PLoS Genet.">
        <title>Analysis of the Phlebiopsis gigantea genome, transcriptome and secretome provides insight into its pioneer colonization strategies of wood.</title>
        <authorList>
            <person name="Hori C."/>
            <person name="Ishida T."/>
            <person name="Igarashi K."/>
            <person name="Samejima M."/>
            <person name="Suzuki H."/>
            <person name="Master E."/>
            <person name="Ferreira P."/>
            <person name="Ruiz-Duenas F.J."/>
            <person name="Held B."/>
            <person name="Canessa P."/>
            <person name="Larrondo L.F."/>
            <person name="Schmoll M."/>
            <person name="Druzhinina I.S."/>
            <person name="Kubicek C.P."/>
            <person name="Gaskell J.A."/>
            <person name="Kersten P."/>
            <person name="St John F."/>
            <person name="Glasner J."/>
            <person name="Sabat G."/>
            <person name="Splinter BonDurant S."/>
            <person name="Syed K."/>
            <person name="Yadav J."/>
            <person name="Mgbeahuruike A.C."/>
            <person name="Kovalchuk A."/>
            <person name="Asiegbu F.O."/>
            <person name="Lackner G."/>
            <person name="Hoffmeister D."/>
            <person name="Rencoret J."/>
            <person name="Gutierrez A."/>
            <person name="Sun H."/>
            <person name="Lindquist E."/>
            <person name="Barry K."/>
            <person name="Riley R."/>
            <person name="Grigoriev I.V."/>
            <person name="Henrissat B."/>
            <person name="Kues U."/>
            <person name="Berka R.M."/>
            <person name="Martinez A.T."/>
            <person name="Covert S.F."/>
            <person name="Blanchette R.A."/>
            <person name="Cullen D."/>
        </authorList>
    </citation>
    <scope>NUCLEOTIDE SEQUENCE [LARGE SCALE GENOMIC DNA]</scope>
    <source>
        <strain evidence="2 3">11061_1 CR5-6</strain>
    </source>
</reference>
<gene>
    <name evidence="2" type="ORF">PHLGIDRAFT_237881</name>
</gene>
<keyword evidence="1" id="KW-1133">Transmembrane helix</keyword>
<evidence type="ECO:0000313" key="3">
    <source>
        <dbReference type="Proteomes" id="UP000053257"/>
    </source>
</evidence>
<keyword evidence="3" id="KW-1185">Reference proteome</keyword>
<feature type="transmembrane region" description="Helical" evidence="1">
    <location>
        <begin position="12"/>
        <end position="29"/>
    </location>
</feature>
<evidence type="ECO:0000256" key="1">
    <source>
        <dbReference type="SAM" id="Phobius"/>
    </source>
</evidence>
<dbReference type="AlphaFoldDB" id="A0A0C3S1Z3"/>
<keyword evidence="1" id="KW-0472">Membrane</keyword>
<name>A0A0C3S1Z3_PHLG1</name>
<proteinExistence type="predicted"/>
<accession>A0A0C3S1Z3</accession>
<feature type="transmembrane region" description="Helical" evidence="1">
    <location>
        <begin position="49"/>
        <end position="67"/>
    </location>
</feature>
<sequence>MQCSPDRFPKHFASFFTLIMTSFVAIFYRSYRDLLRPHRLSLSSHRSQAAYSSFIVMVGFNSLLKTYRCGLRVNGMRLYPAI</sequence>
<evidence type="ECO:0000313" key="2">
    <source>
        <dbReference type="EMBL" id="KIP03477.1"/>
    </source>
</evidence>